<protein>
    <submittedName>
        <fullName evidence="1">Uncharacterized protein</fullName>
    </submittedName>
</protein>
<evidence type="ECO:0000313" key="2">
    <source>
        <dbReference type="Proteomes" id="UP000501179"/>
    </source>
</evidence>
<dbReference type="RefSeq" id="WP_167032801.1">
    <property type="nucleotide sequence ID" value="NZ_CP050177.1"/>
</dbReference>
<accession>A0A6G9H2C9</accession>
<sequence length="281" mass="29655">MARNLWIGKPGLLREITQAAKSWDRGAELNVSEFKSLEGQITTIAPARTARRLKFAWDWLEPADAEHLIRLARRVNGPGMLGRNVYAGRSVVVIDPAAVNLLDPYQAAGQTLNPGGHEHWFTVQGAITISPTVDDVVVGSCDNAATKIGWRHGVWPGWPVMPGMRISWLLPPDWDSEVATAQLDWKDVDGTYLSTTSAAGPLVTGTAPAGAAFVTPVGAPGRTGLTGLAGASLTIGEEPVALSLGDGCPAMAVTGYTETPATRLPYRSVSIDLVEVAGAAL</sequence>
<name>A0A6G9H2C9_9ACTN</name>
<gene>
    <name evidence="1" type="ORF">HA039_22540</name>
</gene>
<dbReference type="AlphaFoldDB" id="A0A6G9H2C9"/>
<dbReference type="EMBL" id="CP050177">
    <property type="protein sequence ID" value="QIQ04693.1"/>
    <property type="molecule type" value="Genomic_DNA"/>
</dbReference>
<keyword evidence="2" id="KW-1185">Reference proteome</keyword>
<dbReference type="Proteomes" id="UP000501179">
    <property type="component" value="Chromosome"/>
</dbReference>
<dbReference type="KEGG" id="slia:HA039_22540"/>
<reference evidence="1 2" key="1">
    <citation type="submission" date="2020-03" db="EMBL/GenBank/DDBJ databases">
        <title>A novel species.</title>
        <authorList>
            <person name="Gao J."/>
        </authorList>
    </citation>
    <scope>NUCLEOTIDE SEQUENCE [LARGE SCALE GENOMIC DNA]</scope>
    <source>
        <strain evidence="1 2">QMT-12</strain>
    </source>
</reference>
<organism evidence="1 2">
    <name type="scientific">Streptomyces liangshanensis</name>
    <dbReference type="NCBI Taxonomy" id="2717324"/>
    <lineage>
        <taxon>Bacteria</taxon>
        <taxon>Bacillati</taxon>
        <taxon>Actinomycetota</taxon>
        <taxon>Actinomycetes</taxon>
        <taxon>Kitasatosporales</taxon>
        <taxon>Streptomycetaceae</taxon>
        <taxon>Streptomyces</taxon>
    </lineage>
</organism>
<evidence type="ECO:0000313" key="1">
    <source>
        <dbReference type="EMBL" id="QIQ04693.1"/>
    </source>
</evidence>
<proteinExistence type="predicted"/>